<gene>
    <name evidence="1" type="ORF">FG382_22130</name>
</gene>
<evidence type="ECO:0000313" key="1">
    <source>
        <dbReference type="EMBL" id="TQR07814.1"/>
    </source>
</evidence>
<reference evidence="1 2" key="1">
    <citation type="submission" date="2019-05" db="EMBL/GenBank/DDBJ databases">
        <title>Psychrobacillus vulpis sp. nov., a new species isolated from feces of a red fox that inhabits in The Tablas de Daimiel Natural Park, Albacete, Spain.</title>
        <authorList>
            <person name="Rodriguez M."/>
            <person name="Reina J.C."/>
            <person name="Bejar V."/>
            <person name="Llamas I."/>
        </authorList>
    </citation>
    <scope>NUCLEOTIDE SEQUENCE [LARGE SCALE GENOMIC DNA]</scope>
    <source>
        <strain evidence="1 2">NEAU-3TGS17</strain>
    </source>
</reference>
<comment type="caution">
    <text evidence="1">The sequence shown here is derived from an EMBL/GenBank/DDBJ whole genome shotgun (WGS) entry which is preliminary data.</text>
</comment>
<name>A0A544SRI3_9BACI</name>
<dbReference type="RefSeq" id="WP_142541013.1">
    <property type="nucleotide sequence ID" value="NZ_BMIE01000013.1"/>
</dbReference>
<sequence length="101" mass="12039">MKYFIKEENPNNPYQIFKYEKFEIPLKEIILFKQHQTESVTYALYSEEGIVYLLTSVSVINNCICGNGNYGKPYCKIEEINRYSLDKLDQDAYNWYLTQAR</sequence>
<organism evidence="1 2">
    <name type="scientific">Psychrobacillus lasiicapitis</name>
    <dbReference type="NCBI Taxonomy" id="1636719"/>
    <lineage>
        <taxon>Bacteria</taxon>
        <taxon>Bacillati</taxon>
        <taxon>Bacillota</taxon>
        <taxon>Bacilli</taxon>
        <taxon>Bacillales</taxon>
        <taxon>Bacillaceae</taxon>
        <taxon>Psychrobacillus</taxon>
    </lineage>
</organism>
<proteinExistence type="predicted"/>
<evidence type="ECO:0000313" key="2">
    <source>
        <dbReference type="Proteomes" id="UP000317316"/>
    </source>
</evidence>
<dbReference type="Proteomes" id="UP000317316">
    <property type="component" value="Unassembled WGS sequence"/>
</dbReference>
<dbReference type="AlphaFoldDB" id="A0A544SRI3"/>
<dbReference type="OrthoDB" id="2989627at2"/>
<keyword evidence="2" id="KW-1185">Reference proteome</keyword>
<accession>A0A544SRI3</accession>
<dbReference type="EMBL" id="VDGH01000020">
    <property type="protein sequence ID" value="TQR07814.1"/>
    <property type="molecule type" value="Genomic_DNA"/>
</dbReference>
<protein>
    <submittedName>
        <fullName evidence="1">Uncharacterized protein</fullName>
    </submittedName>
</protein>